<organism evidence="1 2">
    <name type="scientific">Araneus ventricosus</name>
    <name type="common">Orbweaver spider</name>
    <name type="synonym">Epeira ventricosa</name>
    <dbReference type="NCBI Taxonomy" id="182803"/>
    <lineage>
        <taxon>Eukaryota</taxon>
        <taxon>Metazoa</taxon>
        <taxon>Ecdysozoa</taxon>
        <taxon>Arthropoda</taxon>
        <taxon>Chelicerata</taxon>
        <taxon>Arachnida</taxon>
        <taxon>Araneae</taxon>
        <taxon>Araneomorphae</taxon>
        <taxon>Entelegynae</taxon>
        <taxon>Araneoidea</taxon>
        <taxon>Araneidae</taxon>
        <taxon>Araneus</taxon>
    </lineage>
</organism>
<dbReference type="OrthoDB" id="1728974at2759"/>
<accession>A0A4Y2U1S9</accession>
<evidence type="ECO:0000313" key="2">
    <source>
        <dbReference type="Proteomes" id="UP000499080"/>
    </source>
</evidence>
<dbReference type="PANTHER" id="PTHR45786:SF74">
    <property type="entry name" value="ATP-DEPENDENT DNA HELICASE"/>
    <property type="match status" value="1"/>
</dbReference>
<gene>
    <name evidence="1" type="ORF">AVEN_152070_1</name>
</gene>
<sequence length="229" mass="26321">MGAQIKPPSGTGPYSYRIHCQIYHVVSPLCGNHNKPGYGQLYVFDTCKATEKRMERNEVCLPSVMERLDSILSAINPFIECYLQMHRIIEENLATNIRMVFMENGNLDLCRYNQPIFKTEIAAIFVADNGEPPENRDICIYPAGNSYRIISPLNQCCGPMVYALLFTRGELGWNINMKYNEDGRSSKYTRVTQLQFYAYRLAVRSDFSILHHSGKLFQQYIVDAYVNTE</sequence>
<evidence type="ECO:0000313" key="1">
    <source>
        <dbReference type="EMBL" id="GBO06798.1"/>
    </source>
</evidence>
<comment type="caution">
    <text evidence="1">The sequence shown here is derived from an EMBL/GenBank/DDBJ whole genome shotgun (WGS) entry which is preliminary data.</text>
</comment>
<dbReference type="AlphaFoldDB" id="A0A4Y2U1S9"/>
<proteinExistence type="predicted"/>
<dbReference type="Proteomes" id="UP000499080">
    <property type="component" value="Unassembled WGS sequence"/>
</dbReference>
<reference evidence="1 2" key="1">
    <citation type="journal article" date="2019" name="Sci. Rep.">
        <title>Orb-weaving spider Araneus ventricosus genome elucidates the spidroin gene catalogue.</title>
        <authorList>
            <person name="Kono N."/>
            <person name="Nakamura H."/>
            <person name="Ohtoshi R."/>
            <person name="Moran D.A.P."/>
            <person name="Shinohara A."/>
            <person name="Yoshida Y."/>
            <person name="Fujiwara M."/>
            <person name="Mori M."/>
            <person name="Tomita M."/>
            <person name="Arakawa K."/>
        </authorList>
    </citation>
    <scope>NUCLEOTIDE SEQUENCE [LARGE SCALE GENOMIC DNA]</scope>
</reference>
<dbReference type="EMBL" id="BGPR01033030">
    <property type="protein sequence ID" value="GBO06798.1"/>
    <property type="molecule type" value="Genomic_DNA"/>
</dbReference>
<evidence type="ECO:0008006" key="3">
    <source>
        <dbReference type="Google" id="ProtNLM"/>
    </source>
</evidence>
<keyword evidence="2" id="KW-1185">Reference proteome</keyword>
<dbReference type="PANTHER" id="PTHR45786">
    <property type="entry name" value="DNA BINDING PROTEIN-LIKE"/>
    <property type="match status" value="1"/>
</dbReference>
<protein>
    <recommendedName>
        <fullName evidence="3">Helitron helicase-like domain-containing protein</fullName>
    </recommendedName>
</protein>
<name>A0A4Y2U1S9_ARAVE</name>